<feature type="non-terminal residue" evidence="1">
    <location>
        <position position="1"/>
    </location>
</feature>
<name>A0ACA9NFN1_9GLOM</name>
<sequence>VDDIISKVKRLLNEESFKNSAKRLQFLAKVNSKRKHRAADLIEIVMNTVRYEGVRDENGEFRVDNANLLRDWIIPDMRIGYDVYGVAIALCGGFAPRLQRQYKDLYWYRLHNCKGSERPKILIRKFESRKKQAAIEGQGPYVQ</sequence>
<evidence type="ECO:0000313" key="1">
    <source>
        <dbReference type="EMBL" id="CAG8643606.1"/>
    </source>
</evidence>
<gene>
    <name evidence="1" type="ORF">SCALOS_LOCUS8413</name>
</gene>
<reference evidence="1" key="1">
    <citation type="submission" date="2021-06" db="EMBL/GenBank/DDBJ databases">
        <authorList>
            <person name="Kallberg Y."/>
            <person name="Tangrot J."/>
            <person name="Rosling A."/>
        </authorList>
    </citation>
    <scope>NUCLEOTIDE SEQUENCE</scope>
    <source>
        <strain evidence="1">AU212A</strain>
    </source>
</reference>
<comment type="caution">
    <text evidence="1">The sequence shown here is derived from an EMBL/GenBank/DDBJ whole genome shotgun (WGS) entry which is preliminary data.</text>
</comment>
<keyword evidence="2" id="KW-1185">Reference proteome</keyword>
<dbReference type="Proteomes" id="UP000789860">
    <property type="component" value="Unassembled WGS sequence"/>
</dbReference>
<protein>
    <submittedName>
        <fullName evidence="1">9812_t:CDS:1</fullName>
    </submittedName>
</protein>
<proteinExistence type="predicted"/>
<dbReference type="EMBL" id="CAJVPM010022153">
    <property type="protein sequence ID" value="CAG8643606.1"/>
    <property type="molecule type" value="Genomic_DNA"/>
</dbReference>
<evidence type="ECO:0000313" key="2">
    <source>
        <dbReference type="Proteomes" id="UP000789860"/>
    </source>
</evidence>
<feature type="non-terminal residue" evidence="1">
    <location>
        <position position="143"/>
    </location>
</feature>
<organism evidence="1 2">
    <name type="scientific">Scutellospora calospora</name>
    <dbReference type="NCBI Taxonomy" id="85575"/>
    <lineage>
        <taxon>Eukaryota</taxon>
        <taxon>Fungi</taxon>
        <taxon>Fungi incertae sedis</taxon>
        <taxon>Mucoromycota</taxon>
        <taxon>Glomeromycotina</taxon>
        <taxon>Glomeromycetes</taxon>
        <taxon>Diversisporales</taxon>
        <taxon>Gigasporaceae</taxon>
        <taxon>Scutellospora</taxon>
    </lineage>
</organism>
<accession>A0ACA9NFN1</accession>